<feature type="signal peptide" evidence="2">
    <location>
        <begin position="1"/>
        <end position="19"/>
    </location>
</feature>
<evidence type="ECO:0008006" key="5">
    <source>
        <dbReference type="Google" id="ProtNLM"/>
    </source>
</evidence>
<feature type="compositionally biased region" description="Low complexity" evidence="1">
    <location>
        <begin position="47"/>
        <end position="63"/>
    </location>
</feature>
<evidence type="ECO:0000313" key="3">
    <source>
        <dbReference type="EMBL" id="MBA8683466.1"/>
    </source>
</evidence>
<accession>A0A7W3IJM3</accession>
<dbReference type="Proteomes" id="UP000547058">
    <property type="component" value="Unassembled WGS sequence"/>
</dbReference>
<keyword evidence="2" id="KW-0732">Signal</keyword>
<keyword evidence="4" id="KW-1185">Reference proteome</keyword>
<name>A0A7W3IJM3_9GAMM</name>
<evidence type="ECO:0000313" key="4">
    <source>
        <dbReference type="Proteomes" id="UP000547058"/>
    </source>
</evidence>
<evidence type="ECO:0000256" key="1">
    <source>
        <dbReference type="SAM" id="MobiDB-lite"/>
    </source>
</evidence>
<dbReference type="AlphaFoldDB" id="A0A7W3IJM3"/>
<evidence type="ECO:0000256" key="2">
    <source>
        <dbReference type="SAM" id="SignalP"/>
    </source>
</evidence>
<proteinExistence type="predicted"/>
<sequence length="94" mass="9764">MRCLAHCMVLLMAPLVANASTAQASEGRGDCVYSTPDAERPPTARSAAAAVPTTPKPVPAQATSNGSGGGGSDDEVLQRLRAPKWHSFLPGMFR</sequence>
<comment type="caution">
    <text evidence="3">The sequence shown here is derived from an EMBL/GenBank/DDBJ whole genome shotgun (WGS) entry which is preliminary data.</text>
</comment>
<dbReference type="EMBL" id="JACGXS010000012">
    <property type="protein sequence ID" value="MBA8683466.1"/>
    <property type="molecule type" value="Genomic_DNA"/>
</dbReference>
<reference evidence="3 4" key="1">
    <citation type="submission" date="2020-08" db="EMBL/GenBank/DDBJ databases">
        <title>Stenotrophomonas tumulicola JCM 30961.</title>
        <authorList>
            <person name="Deng Y."/>
        </authorList>
    </citation>
    <scope>NUCLEOTIDE SEQUENCE [LARGE SCALE GENOMIC DNA]</scope>
    <source>
        <strain evidence="3 4">JCM 30961</strain>
    </source>
</reference>
<gene>
    <name evidence="3" type="ORF">H4O11_16825</name>
</gene>
<organism evidence="3 4">
    <name type="scientific">Stenotrophomonas tumulicola</name>
    <dbReference type="NCBI Taxonomy" id="1685415"/>
    <lineage>
        <taxon>Bacteria</taxon>
        <taxon>Pseudomonadati</taxon>
        <taxon>Pseudomonadota</taxon>
        <taxon>Gammaproteobacteria</taxon>
        <taxon>Lysobacterales</taxon>
        <taxon>Lysobacteraceae</taxon>
        <taxon>Stenotrophomonas</taxon>
    </lineage>
</organism>
<feature type="chain" id="PRO_5031394290" description="Secreted protein" evidence="2">
    <location>
        <begin position="20"/>
        <end position="94"/>
    </location>
</feature>
<feature type="region of interest" description="Disordered" evidence="1">
    <location>
        <begin position="24"/>
        <end position="79"/>
    </location>
</feature>
<protein>
    <recommendedName>
        <fullName evidence="5">Secreted protein</fullName>
    </recommendedName>
</protein>